<comment type="caution">
    <text evidence="9">The sequence shown here is derived from an EMBL/GenBank/DDBJ whole genome shotgun (WGS) entry which is preliminary data.</text>
</comment>
<dbReference type="PANTHER" id="PTHR34697:SF2">
    <property type="entry name" value="PHOSPHATIDYLGLYCEROL LYSYLTRANSFERASE"/>
    <property type="match status" value="1"/>
</dbReference>
<comment type="subcellular location">
    <subcellularLocation>
        <location evidence="1">Cell membrane</location>
        <topology evidence="1">Multi-pass membrane protein</topology>
    </subcellularLocation>
</comment>
<evidence type="ECO:0000256" key="6">
    <source>
        <dbReference type="SAM" id="MobiDB-lite"/>
    </source>
</evidence>
<feature type="transmembrane region" description="Helical" evidence="7">
    <location>
        <begin position="277"/>
        <end position="296"/>
    </location>
</feature>
<evidence type="ECO:0000256" key="5">
    <source>
        <dbReference type="ARBA" id="ARBA00023136"/>
    </source>
</evidence>
<evidence type="ECO:0000256" key="2">
    <source>
        <dbReference type="ARBA" id="ARBA00022475"/>
    </source>
</evidence>
<feature type="transmembrane region" description="Helical" evidence="7">
    <location>
        <begin position="37"/>
        <end position="62"/>
    </location>
</feature>
<dbReference type="Proteomes" id="UP000627573">
    <property type="component" value="Unassembled WGS sequence"/>
</dbReference>
<gene>
    <name evidence="9" type="ORF">I3517_28255</name>
</gene>
<evidence type="ECO:0000256" key="1">
    <source>
        <dbReference type="ARBA" id="ARBA00004651"/>
    </source>
</evidence>
<dbReference type="GO" id="GO:0005886">
    <property type="term" value="C:plasma membrane"/>
    <property type="evidence" value="ECO:0007669"/>
    <property type="project" value="UniProtKB-SubCell"/>
</dbReference>
<reference evidence="9 10" key="1">
    <citation type="submission" date="2020-12" db="EMBL/GenBank/DDBJ databases">
        <title>Draft genome sequence of furan degrading bacterial strain FUR100.</title>
        <authorList>
            <person name="Woiski C."/>
        </authorList>
    </citation>
    <scope>NUCLEOTIDE SEQUENCE [LARGE SCALE GENOMIC DNA]</scope>
    <source>
        <strain evidence="9 10">FUR100</strain>
    </source>
</reference>
<feature type="transmembrane region" description="Helical" evidence="7">
    <location>
        <begin position="190"/>
        <end position="223"/>
    </location>
</feature>
<evidence type="ECO:0000313" key="9">
    <source>
        <dbReference type="EMBL" id="MBH5146504.1"/>
    </source>
</evidence>
<keyword evidence="2" id="KW-1003">Cell membrane</keyword>
<dbReference type="AlphaFoldDB" id="A0A8I1DA44"/>
<evidence type="ECO:0000256" key="4">
    <source>
        <dbReference type="ARBA" id="ARBA00022989"/>
    </source>
</evidence>
<evidence type="ECO:0000256" key="7">
    <source>
        <dbReference type="SAM" id="Phobius"/>
    </source>
</evidence>
<feature type="transmembrane region" description="Helical" evidence="7">
    <location>
        <begin position="244"/>
        <end position="265"/>
    </location>
</feature>
<keyword evidence="4 7" id="KW-1133">Transmembrane helix</keyword>
<accession>A0A8I1DA44</accession>
<sequence length="717" mass="77882">MSSEVRTSEPASAQEPAAPLSAATPKDDHTVQALRRVVLSFPLTFAVVCALLVIGVVSQGLWSSVEDASWFDSVAYGVPAFQEGRWWTVLLGPWFGLTPAQNISLILLVGVGLGVGEWRLGSPRTALTAAAGQLVGVLGTCAFLALGKSVEWEWAAKVAEALDVGCTTAVVAVLAASTATVKSPWRLRTRILLCCYVVVSFLFLGRFADLTHLFAFATFLLAGEKWFSRSERGVRPRTRREARLVAAFGVWLIAVVHIVVYFFPGSGPFGPTSAHQASAWSTVFSVVVAGVLGEFLRRGRRWAWRLTVFYAIFAAVLTLVVLILVVVNDFESVGAVTAGTGLLWAGEAVLLIAGRSAFTVPWRRRVDGARDAGGNVIEDVKSSIRRHGGSTMSWMITWDGMNYYFGAQNNGVIGYRRHAGTIIALADPVSSDVEQSALMGDFVRFCESQGTTPCFFSVSAAVADHVQELGWQVLQIAEDTIIDLPDLQLKGKKWQNVRSALNKAEKAGTSFVVGKLGEQSDQLRTQVREISEQWVGEKELPEMGFTLGTVEDALDPDVRIALAVDSFGIVQAVLSWLPVYGAQGFVRGWTLDVMRKRSGPGANNMIEFLIARSALSFKDEGAQFVSLSGAPLARATDDSDIHGLDRGLDMLGQALEPFYGFRSLHQFKAKFNPRLEPVFLCFRDEADLPRIGLAISRAYLPTATPRQLIALMRSAGE</sequence>
<dbReference type="InterPro" id="IPR051211">
    <property type="entry name" value="PG_lysyltransferase"/>
</dbReference>
<dbReference type="GO" id="GO:0016755">
    <property type="term" value="F:aminoacyltransferase activity"/>
    <property type="evidence" value="ECO:0007669"/>
    <property type="project" value="TreeGrafter"/>
</dbReference>
<feature type="compositionally biased region" description="Low complexity" evidence="6">
    <location>
        <begin position="8"/>
        <end position="23"/>
    </location>
</feature>
<feature type="region of interest" description="Disordered" evidence="6">
    <location>
        <begin position="1"/>
        <end position="24"/>
    </location>
</feature>
<evidence type="ECO:0000259" key="8">
    <source>
        <dbReference type="Pfam" id="PF09924"/>
    </source>
</evidence>
<feature type="transmembrane region" description="Helical" evidence="7">
    <location>
        <begin position="127"/>
        <end position="146"/>
    </location>
</feature>
<feature type="transmembrane region" description="Helical" evidence="7">
    <location>
        <begin position="308"/>
        <end position="327"/>
    </location>
</feature>
<feature type="transmembrane region" description="Helical" evidence="7">
    <location>
        <begin position="94"/>
        <end position="115"/>
    </location>
</feature>
<keyword evidence="10" id="KW-1185">Reference proteome</keyword>
<dbReference type="RefSeq" id="WP_197942071.1">
    <property type="nucleotide sequence ID" value="NZ_JAECSB010000090.1"/>
</dbReference>
<proteinExistence type="predicted"/>
<evidence type="ECO:0000256" key="3">
    <source>
        <dbReference type="ARBA" id="ARBA00022692"/>
    </source>
</evidence>
<dbReference type="EMBL" id="JAECSB010000090">
    <property type="protein sequence ID" value="MBH5146504.1"/>
    <property type="molecule type" value="Genomic_DNA"/>
</dbReference>
<dbReference type="GO" id="GO:0055091">
    <property type="term" value="P:phospholipid homeostasis"/>
    <property type="evidence" value="ECO:0007669"/>
    <property type="project" value="TreeGrafter"/>
</dbReference>
<feature type="domain" description="Phosphatidylglycerol lysyltransferase C-terminal" evidence="8">
    <location>
        <begin position="384"/>
        <end position="682"/>
    </location>
</feature>
<evidence type="ECO:0000313" key="10">
    <source>
        <dbReference type="Proteomes" id="UP000627573"/>
    </source>
</evidence>
<keyword evidence="3 7" id="KW-0812">Transmembrane</keyword>
<protein>
    <submittedName>
        <fullName evidence="9">DUF2156 domain-containing protein</fullName>
    </submittedName>
</protein>
<keyword evidence="5 7" id="KW-0472">Membrane</keyword>
<dbReference type="InterPro" id="IPR024320">
    <property type="entry name" value="LPG_synthase_C"/>
</dbReference>
<dbReference type="Pfam" id="PF09924">
    <property type="entry name" value="LPG_synthase_C"/>
    <property type="match status" value="1"/>
</dbReference>
<feature type="transmembrane region" description="Helical" evidence="7">
    <location>
        <begin position="333"/>
        <end position="354"/>
    </location>
</feature>
<dbReference type="PANTHER" id="PTHR34697">
    <property type="entry name" value="PHOSPHATIDYLGLYCEROL LYSYLTRANSFERASE"/>
    <property type="match status" value="1"/>
</dbReference>
<organism evidence="9 10">
    <name type="scientific">Rhodococcus erythropolis</name>
    <name type="common">Arthrobacter picolinophilus</name>
    <dbReference type="NCBI Taxonomy" id="1833"/>
    <lineage>
        <taxon>Bacteria</taxon>
        <taxon>Bacillati</taxon>
        <taxon>Actinomycetota</taxon>
        <taxon>Actinomycetes</taxon>
        <taxon>Mycobacteriales</taxon>
        <taxon>Nocardiaceae</taxon>
        <taxon>Rhodococcus</taxon>
        <taxon>Rhodococcus erythropolis group</taxon>
    </lineage>
</organism>
<name>A0A8I1DA44_RHOER</name>